<name>A8AQ57_CITK8</name>
<organism evidence="1 2">
    <name type="scientific">Citrobacter koseri (strain ATCC BAA-895 / CDC 4225-83 / SGSC4696)</name>
    <dbReference type="NCBI Taxonomy" id="290338"/>
    <lineage>
        <taxon>Bacteria</taxon>
        <taxon>Pseudomonadati</taxon>
        <taxon>Pseudomonadota</taxon>
        <taxon>Gammaproteobacteria</taxon>
        <taxon>Enterobacterales</taxon>
        <taxon>Enterobacteriaceae</taxon>
        <taxon>Citrobacter</taxon>
    </lineage>
</organism>
<evidence type="ECO:0000313" key="2">
    <source>
        <dbReference type="Proteomes" id="UP000008148"/>
    </source>
</evidence>
<dbReference type="Proteomes" id="UP000008148">
    <property type="component" value="Chromosome"/>
</dbReference>
<proteinExistence type="predicted"/>
<reference evidence="1 2" key="1">
    <citation type="submission" date="2007-08" db="EMBL/GenBank/DDBJ databases">
        <authorList>
            <consortium name="The Citrobacter koseri Genome Sequencing Project"/>
            <person name="McClelland M."/>
            <person name="Sanderson E.K."/>
            <person name="Porwollik S."/>
            <person name="Spieth J."/>
            <person name="Clifton W.S."/>
            <person name="Latreille P."/>
            <person name="Courtney L."/>
            <person name="Wang C."/>
            <person name="Pepin K."/>
            <person name="Bhonagiri V."/>
            <person name="Nash W."/>
            <person name="Johnson M."/>
            <person name="Thiruvilangam P."/>
            <person name="Wilson R."/>
        </authorList>
    </citation>
    <scope>NUCLEOTIDE SEQUENCE [LARGE SCALE GENOMIC DNA]</scope>
    <source>
        <strain evidence="2">ATCC BAA-895 / CDC 4225-83 / SGSC4696</strain>
    </source>
</reference>
<sequence length="78" mass="8906">MLPGIHTLAALLQPKILRRLFCVGRVSEAPPGMKFKKGLLAPFLSLFWRIYYGERIWSPAARSPGNAKRDRYHPATRN</sequence>
<keyword evidence="2" id="KW-1185">Reference proteome</keyword>
<dbReference type="EMBL" id="CP000822">
    <property type="protein sequence ID" value="ABV15620.1"/>
    <property type="molecule type" value="Genomic_DNA"/>
</dbReference>
<dbReference type="STRING" id="290338.CKO_04567"/>
<gene>
    <name evidence="1" type="ordered locus">CKO_04567</name>
</gene>
<protein>
    <submittedName>
        <fullName evidence="1">Uncharacterized protein</fullName>
    </submittedName>
</protein>
<evidence type="ECO:0000313" key="1">
    <source>
        <dbReference type="EMBL" id="ABV15620.1"/>
    </source>
</evidence>
<dbReference type="KEGG" id="cko:CKO_04567"/>
<dbReference type="HOGENOM" id="CLU_2615633_0_0_6"/>
<accession>A8AQ57</accession>
<dbReference type="AlphaFoldDB" id="A8AQ57"/>